<reference evidence="2 5" key="2">
    <citation type="journal article" date="2019" name="Nat. Commun.">
        <title>A new type of DNA phosphorothioation-based antiviral system in archaea.</title>
        <authorList>
            <person name="Xiong L."/>
            <person name="Liu S."/>
            <person name="Chen S."/>
            <person name="Xiao Y."/>
            <person name="Zhu B."/>
            <person name="Gao Y."/>
            <person name="Zhang Y."/>
            <person name="Chen B."/>
            <person name="Luo J."/>
            <person name="Deng Z."/>
            <person name="Chen X."/>
            <person name="Wang L."/>
            <person name="Chen S."/>
        </authorList>
    </citation>
    <scope>NUCLEOTIDE SEQUENCE [LARGE SCALE GENOMIC DNA]</scope>
    <source>
        <strain evidence="2 5">CGMCC 1.10331</strain>
    </source>
</reference>
<protein>
    <submittedName>
        <fullName evidence="2">Bacteriocin biosynthesis protein SagD</fullName>
    </submittedName>
    <submittedName>
        <fullName evidence="3">Ribosomal protein S12 methylthiotransferase accessory factor</fullName>
    </submittedName>
</protein>
<organism evidence="3 4">
    <name type="scientific">Halobellus limi</name>
    <dbReference type="NCBI Taxonomy" id="699433"/>
    <lineage>
        <taxon>Archaea</taxon>
        <taxon>Methanobacteriati</taxon>
        <taxon>Methanobacteriota</taxon>
        <taxon>Stenosarchaea group</taxon>
        <taxon>Halobacteria</taxon>
        <taxon>Halobacteriales</taxon>
        <taxon>Haloferacaceae</taxon>
        <taxon>Halobellus</taxon>
    </lineage>
</organism>
<dbReference type="GeneID" id="39857448"/>
<dbReference type="EMBL" id="CP031311">
    <property type="protein sequence ID" value="QCC47102.1"/>
    <property type="molecule type" value="Genomic_DNA"/>
</dbReference>
<feature type="domain" description="YcaO" evidence="1">
    <location>
        <begin position="226"/>
        <end position="564"/>
    </location>
</feature>
<dbReference type="Proteomes" id="UP000236740">
    <property type="component" value="Unassembled WGS sequence"/>
</dbReference>
<dbReference type="NCBIfam" id="TIGR03604">
    <property type="entry name" value="TOMM_cyclo_SagD"/>
    <property type="match status" value="1"/>
</dbReference>
<evidence type="ECO:0000313" key="3">
    <source>
        <dbReference type="EMBL" id="SEF71698.1"/>
    </source>
</evidence>
<dbReference type="Pfam" id="PF02624">
    <property type="entry name" value="YcaO"/>
    <property type="match status" value="1"/>
</dbReference>
<evidence type="ECO:0000313" key="4">
    <source>
        <dbReference type="Proteomes" id="UP000236740"/>
    </source>
</evidence>
<keyword evidence="3" id="KW-0687">Ribonucleoprotein</keyword>
<dbReference type="InterPro" id="IPR027624">
    <property type="entry name" value="TOMM_cyclo_SagD"/>
</dbReference>
<dbReference type="GO" id="GO:0016740">
    <property type="term" value="F:transferase activity"/>
    <property type="evidence" value="ECO:0007669"/>
    <property type="project" value="UniProtKB-KW"/>
</dbReference>
<name>A0A1H5UB98_9EURY</name>
<dbReference type="EMBL" id="FNVN01000001">
    <property type="protein sequence ID" value="SEF71698.1"/>
    <property type="molecule type" value="Genomic_DNA"/>
</dbReference>
<dbReference type="GO" id="GO:0005840">
    <property type="term" value="C:ribosome"/>
    <property type="evidence" value="ECO:0007669"/>
    <property type="project" value="UniProtKB-KW"/>
</dbReference>
<dbReference type="AlphaFoldDB" id="A0A1H5UB98"/>
<evidence type="ECO:0000313" key="5">
    <source>
        <dbReference type="Proteomes" id="UP000296733"/>
    </source>
</evidence>
<dbReference type="OrthoDB" id="7433at2157"/>
<gene>
    <name evidence="2" type="ORF">DV707_05135</name>
    <name evidence="3" type="ORF">SAMN04488133_0524</name>
</gene>
<keyword evidence="4" id="KW-1185">Reference proteome</keyword>
<proteinExistence type="predicted"/>
<dbReference type="Gene3D" id="3.30.1330.230">
    <property type="match status" value="1"/>
</dbReference>
<keyword evidence="3" id="KW-0808">Transferase</keyword>
<dbReference type="PANTHER" id="PTHR37809:SF1">
    <property type="entry name" value="RIBOSOMAL PROTEIN S12 METHYLTHIOTRANSFERASE ACCESSORY FACTOR YCAO"/>
    <property type="match status" value="1"/>
</dbReference>
<keyword evidence="3" id="KW-0689">Ribosomal protein</keyword>
<dbReference type="Proteomes" id="UP000296733">
    <property type="component" value="Chromosome"/>
</dbReference>
<reference evidence="3 4" key="1">
    <citation type="submission" date="2016-10" db="EMBL/GenBank/DDBJ databases">
        <authorList>
            <person name="de Groot N.N."/>
        </authorList>
    </citation>
    <scope>NUCLEOTIDE SEQUENCE [LARGE SCALE GENOMIC DNA]</scope>
    <source>
        <strain evidence="3 4">CGMCC 1.10331</strain>
    </source>
</reference>
<dbReference type="RefSeq" id="WP_103990295.1">
    <property type="nucleotide sequence ID" value="NZ_CP031311.1"/>
</dbReference>
<dbReference type="PROSITE" id="PS51664">
    <property type="entry name" value="YCAO"/>
    <property type="match status" value="1"/>
</dbReference>
<accession>A0A1H5UB98</accession>
<dbReference type="KEGG" id="hlm:DV707_05135"/>
<sequence length="564" mass="59699">MTYDIELVGSGPAATAATAAFEDIDARVVSDADDPALTLAVVPAGSDAAEAFDRCERLVTVEIGGVGGRVVQRLDASVSVFGPAGAGFADLRARVAATTESTGSPTGDRSAVRLAGAIAGRRAVALLAGDEAVAGTVVDVVGTDAAGTHRVLPVPEPDSRDRTVRRDHREVDVDDSLARAERALDERTGIVAQVGERESFPVPYYLAQTADTSGFSDARAAEFAAGVDPDWDAAFMKALGEALERYCAGVYRRSEFTVAPERTRSSAVAPSRFVRPERWDTVDAETPIPWVEGVDLRTDEAVSLPAEFVHYPPPTERHKPAITTGLGLGNSGAEALLSGLYEAVERDATMLAWYSSFEPLELSVSDPTYEELRKRARAEDLSVTALLVTQDVDVPVVAAAVHREGEWPRFAVGSGASLDPIDAARSALAEALQNWMELRSMGREQAAAEDGAIGEYADFPGAAREFVDADASAPAESVGPAEVPTGEAELDAAIERVADADLDVYAARTTTADVASLGFEGVRVLVPEAQPLFQGDPFFGERARTVPAELGFEADLDRPYHPFP</sequence>
<dbReference type="PANTHER" id="PTHR37809">
    <property type="entry name" value="RIBOSOMAL PROTEIN S12 METHYLTHIOTRANSFERASE ACCESSORY FACTOR YCAO"/>
    <property type="match status" value="1"/>
</dbReference>
<evidence type="ECO:0000313" key="2">
    <source>
        <dbReference type="EMBL" id="QCC47102.1"/>
    </source>
</evidence>
<evidence type="ECO:0000259" key="1">
    <source>
        <dbReference type="PROSITE" id="PS51664"/>
    </source>
</evidence>
<dbReference type="InterPro" id="IPR003776">
    <property type="entry name" value="YcaO-like_dom"/>
</dbReference>